<feature type="transmembrane region" description="Helical" evidence="1">
    <location>
        <begin position="156"/>
        <end position="174"/>
    </location>
</feature>
<accession>A0AAW1IBG4</accession>
<sequence length="334" mass="38669">MYPQHNDHKTKFLLRLRDLIRAFASRFPESYNISQKRKSQQKDNNVQLHQNISSLELRISIAEDLLTVATYLARNLRSLEFGSPSRIVTMDIHEERKDAVPTKCSYQASIGGIRQTRYTDQVARVRSSRRINTTPSFTEKNTNSAKHYHRRKGSNLIRLIYTFILLLTIFVLPAKAKYTVYNPKPGLYVEHIGTGKVSRGTFRLDVPFSYAKLEEDVNSINHAVQQMYQLCENMKSHPGEKSCDYLLFHLTQLEKQADRMKESLYSYTSRQQRGLGKFLTSLFGANEDAYRDISQFDTKQQELGGTSLYQAKATRTRWNITIPSKSSAYRCDRI</sequence>
<proteinExistence type="predicted"/>
<dbReference type="Proteomes" id="UP001458880">
    <property type="component" value="Unassembled WGS sequence"/>
</dbReference>
<reference evidence="2 3" key="1">
    <citation type="journal article" date="2024" name="BMC Genomics">
        <title>De novo assembly and annotation of Popillia japonica's genome with initial clues to its potential as an invasive pest.</title>
        <authorList>
            <person name="Cucini C."/>
            <person name="Boschi S."/>
            <person name="Funari R."/>
            <person name="Cardaioli E."/>
            <person name="Iannotti N."/>
            <person name="Marturano G."/>
            <person name="Paoli F."/>
            <person name="Bruttini M."/>
            <person name="Carapelli A."/>
            <person name="Frati F."/>
            <person name="Nardi F."/>
        </authorList>
    </citation>
    <scope>NUCLEOTIDE SEQUENCE [LARGE SCALE GENOMIC DNA]</scope>
    <source>
        <strain evidence="2">DMR45628</strain>
    </source>
</reference>
<evidence type="ECO:0000256" key="1">
    <source>
        <dbReference type="SAM" id="Phobius"/>
    </source>
</evidence>
<keyword evidence="1" id="KW-0812">Transmembrane</keyword>
<name>A0AAW1IBG4_POPJA</name>
<evidence type="ECO:0000313" key="3">
    <source>
        <dbReference type="Proteomes" id="UP001458880"/>
    </source>
</evidence>
<keyword evidence="1" id="KW-0472">Membrane</keyword>
<dbReference type="AlphaFoldDB" id="A0AAW1IBG4"/>
<comment type="caution">
    <text evidence="2">The sequence shown here is derived from an EMBL/GenBank/DDBJ whole genome shotgun (WGS) entry which is preliminary data.</text>
</comment>
<gene>
    <name evidence="2" type="ORF">QE152_g36901</name>
</gene>
<organism evidence="2 3">
    <name type="scientific">Popillia japonica</name>
    <name type="common">Japanese beetle</name>
    <dbReference type="NCBI Taxonomy" id="7064"/>
    <lineage>
        <taxon>Eukaryota</taxon>
        <taxon>Metazoa</taxon>
        <taxon>Ecdysozoa</taxon>
        <taxon>Arthropoda</taxon>
        <taxon>Hexapoda</taxon>
        <taxon>Insecta</taxon>
        <taxon>Pterygota</taxon>
        <taxon>Neoptera</taxon>
        <taxon>Endopterygota</taxon>
        <taxon>Coleoptera</taxon>
        <taxon>Polyphaga</taxon>
        <taxon>Scarabaeiformia</taxon>
        <taxon>Scarabaeidae</taxon>
        <taxon>Rutelinae</taxon>
        <taxon>Popillia</taxon>
    </lineage>
</organism>
<evidence type="ECO:0000313" key="2">
    <source>
        <dbReference type="EMBL" id="KAK9686839.1"/>
    </source>
</evidence>
<keyword evidence="1" id="KW-1133">Transmembrane helix</keyword>
<keyword evidence="3" id="KW-1185">Reference proteome</keyword>
<protein>
    <submittedName>
        <fullName evidence="2">Uncharacterized protein</fullName>
    </submittedName>
</protein>
<dbReference type="EMBL" id="JASPKY010000682">
    <property type="protein sequence ID" value="KAK9686839.1"/>
    <property type="molecule type" value="Genomic_DNA"/>
</dbReference>